<evidence type="ECO:0000256" key="3">
    <source>
        <dbReference type="ARBA" id="ARBA00011991"/>
    </source>
</evidence>
<name>A0A523UR52_UNCAE</name>
<dbReference type="FunFam" id="3.40.50.10210:FF:000001">
    <property type="entry name" value="Nicotinate-nucleotide--dimethylbenzimidazole phosphoribosyltransferase"/>
    <property type="match status" value="1"/>
</dbReference>
<keyword evidence="5 10" id="KW-0169">Cobalamin biosynthesis</keyword>
<dbReference type="NCBIfam" id="NF000996">
    <property type="entry name" value="PRK00105.1"/>
    <property type="match status" value="1"/>
</dbReference>
<evidence type="ECO:0000256" key="10">
    <source>
        <dbReference type="HAMAP-Rule" id="MF_00230"/>
    </source>
</evidence>
<evidence type="ECO:0000256" key="4">
    <source>
        <dbReference type="ARBA" id="ARBA00015486"/>
    </source>
</evidence>
<comment type="catalytic activity">
    <reaction evidence="9 10">
        <text>5,6-dimethylbenzimidazole + nicotinate beta-D-ribonucleotide = alpha-ribazole 5'-phosphate + nicotinate + H(+)</text>
        <dbReference type="Rhea" id="RHEA:11196"/>
        <dbReference type="ChEBI" id="CHEBI:15378"/>
        <dbReference type="ChEBI" id="CHEBI:15890"/>
        <dbReference type="ChEBI" id="CHEBI:32544"/>
        <dbReference type="ChEBI" id="CHEBI:57502"/>
        <dbReference type="ChEBI" id="CHEBI:57918"/>
        <dbReference type="EC" id="2.4.2.21"/>
    </reaction>
</comment>
<dbReference type="CDD" id="cd02439">
    <property type="entry name" value="DMB-PRT_CobT"/>
    <property type="match status" value="1"/>
</dbReference>
<dbReference type="InterPro" id="IPR003200">
    <property type="entry name" value="Nict_dMeBzImd_PRibTrfase"/>
</dbReference>
<dbReference type="PANTHER" id="PTHR43463">
    <property type="entry name" value="NICOTINATE-NUCLEOTIDE--DIMETHYLBENZIMIDAZOLE PHOSPHORIBOSYLTRANSFERASE"/>
    <property type="match status" value="1"/>
</dbReference>
<dbReference type="GO" id="GO:0009236">
    <property type="term" value="P:cobalamin biosynthetic process"/>
    <property type="evidence" value="ECO:0007669"/>
    <property type="project" value="UniProtKB-UniRule"/>
</dbReference>
<dbReference type="NCBIfam" id="TIGR03160">
    <property type="entry name" value="cobT_DBIPRT"/>
    <property type="match status" value="1"/>
</dbReference>
<dbReference type="SUPFAM" id="SSF52733">
    <property type="entry name" value="Nicotinate mononucleotide:5,6-dimethylbenzimidazole phosphoribosyltransferase (CobT)"/>
    <property type="match status" value="1"/>
</dbReference>
<protein>
    <recommendedName>
        <fullName evidence="4 10">Nicotinate-nucleotide--dimethylbenzimidazole phosphoribosyltransferase</fullName>
        <shortName evidence="10">NN:DBI PRT</shortName>
        <ecNumber evidence="3 10">2.4.2.21</ecNumber>
    </recommendedName>
    <alternativeName>
        <fullName evidence="8 10">N(1)-alpha-phosphoribosyltransferase</fullName>
    </alternativeName>
</protein>
<comment type="pathway">
    <text evidence="1 10">Nucleoside biosynthesis; alpha-ribazole biosynthesis; alpha-ribazole from 5,6-dimethylbenzimidazole: step 1/2.</text>
</comment>
<dbReference type="UniPathway" id="UPA00061">
    <property type="reaction ID" value="UER00516"/>
</dbReference>
<dbReference type="InterPro" id="IPR036087">
    <property type="entry name" value="Nict_dMeBzImd_PRibTrfase_sf"/>
</dbReference>
<proteinExistence type="inferred from homology"/>
<organism evidence="11 12">
    <name type="scientific">Aerophobetes bacterium</name>
    <dbReference type="NCBI Taxonomy" id="2030807"/>
    <lineage>
        <taxon>Bacteria</taxon>
        <taxon>Candidatus Aerophobota</taxon>
    </lineage>
</organism>
<dbReference type="Proteomes" id="UP000320679">
    <property type="component" value="Unassembled WGS sequence"/>
</dbReference>
<dbReference type="InterPro" id="IPR023195">
    <property type="entry name" value="Nict_dMeBzImd_PRibTrfase_N"/>
</dbReference>
<evidence type="ECO:0000256" key="2">
    <source>
        <dbReference type="ARBA" id="ARBA00007110"/>
    </source>
</evidence>
<dbReference type="Pfam" id="PF02277">
    <property type="entry name" value="DBI_PRT"/>
    <property type="match status" value="1"/>
</dbReference>
<dbReference type="PANTHER" id="PTHR43463:SF1">
    <property type="entry name" value="NICOTINATE-NUCLEOTIDE--DIMETHYLBENZIMIDAZOLE PHOSPHORIBOSYLTRANSFERASE"/>
    <property type="match status" value="1"/>
</dbReference>
<sequence length="357" mass="38329">MRRITEAIEKIKPIDTEILKETQRRLDSLTKPIGSLGRLEELAKTVVAITGRKNPTLDRKVIFTMVGDHGVAREGVSAFPQEVTLQMVYNFLQGGAAINVLARGVGAKVLVIDMGVAGKIKSNKELINRKVACGTQDMMKGSAMTRCQAIQSIREGIEIFEEEAATSGVDIAGTGDMGIANTTSSSAIVACITRSRPQDVTGRGTGIDDERLRRKIEVIEKTLKINQPDPGDPLDVLSKVGGFEIGGLVGCILAAAAHRVPILIDGFISTASALIACELCPSLKDYLIAAHRSQEKGHQIALSYLGKIPLLDLNMRLGEGTGAVLAMKLVELGVKILNEMATFEEARVSREEETSIP</sequence>
<evidence type="ECO:0000256" key="5">
    <source>
        <dbReference type="ARBA" id="ARBA00022573"/>
    </source>
</evidence>
<dbReference type="HAMAP" id="MF_00230">
    <property type="entry name" value="CobT"/>
    <property type="match status" value="1"/>
</dbReference>
<evidence type="ECO:0000256" key="9">
    <source>
        <dbReference type="ARBA" id="ARBA00047340"/>
    </source>
</evidence>
<keyword evidence="6 10" id="KW-0328">Glycosyltransferase</keyword>
<evidence type="ECO:0000313" key="12">
    <source>
        <dbReference type="Proteomes" id="UP000320679"/>
    </source>
</evidence>
<comment type="caution">
    <text evidence="11">The sequence shown here is derived from an EMBL/GenBank/DDBJ whole genome shotgun (WGS) entry which is preliminary data.</text>
</comment>
<dbReference type="EMBL" id="SOJK01000187">
    <property type="protein sequence ID" value="TET45007.1"/>
    <property type="molecule type" value="Genomic_DNA"/>
</dbReference>
<comment type="similarity">
    <text evidence="2 10">Belongs to the CobT family.</text>
</comment>
<evidence type="ECO:0000256" key="6">
    <source>
        <dbReference type="ARBA" id="ARBA00022676"/>
    </source>
</evidence>
<dbReference type="GO" id="GO:0008939">
    <property type="term" value="F:nicotinate-nucleotide-dimethylbenzimidazole phosphoribosyltransferase activity"/>
    <property type="evidence" value="ECO:0007669"/>
    <property type="project" value="UniProtKB-UniRule"/>
</dbReference>
<dbReference type="AlphaFoldDB" id="A0A523UR52"/>
<dbReference type="Gene3D" id="3.40.50.10210">
    <property type="match status" value="1"/>
</dbReference>
<evidence type="ECO:0000256" key="1">
    <source>
        <dbReference type="ARBA" id="ARBA00005049"/>
    </source>
</evidence>
<reference evidence="11 12" key="1">
    <citation type="submission" date="2019-03" db="EMBL/GenBank/DDBJ databases">
        <title>Metabolic potential of uncultured bacteria and archaea associated with petroleum seepage in deep-sea sediments.</title>
        <authorList>
            <person name="Dong X."/>
            <person name="Hubert C."/>
        </authorList>
    </citation>
    <scope>NUCLEOTIDE SEQUENCE [LARGE SCALE GENOMIC DNA]</scope>
    <source>
        <strain evidence="11">E29_bin78</strain>
    </source>
</reference>
<gene>
    <name evidence="10 11" type="primary">cobT</name>
    <name evidence="11" type="ORF">E3J59_04350</name>
</gene>
<evidence type="ECO:0000313" key="11">
    <source>
        <dbReference type="EMBL" id="TET45007.1"/>
    </source>
</evidence>
<keyword evidence="7 10" id="KW-0808">Transferase</keyword>
<comment type="function">
    <text evidence="10">Catalyzes the synthesis of alpha-ribazole-5'-phosphate from nicotinate mononucleotide (NAMN) and 5,6-dimethylbenzimidazole (DMB).</text>
</comment>
<dbReference type="InterPro" id="IPR017846">
    <property type="entry name" value="Nict_dMeBzImd_PRibTrfase_bact"/>
</dbReference>
<evidence type="ECO:0000256" key="8">
    <source>
        <dbReference type="ARBA" id="ARBA00030686"/>
    </source>
</evidence>
<dbReference type="Gene3D" id="1.10.1610.10">
    <property type="match status" value="1"/>
</dbReference>
<feature type="active site" description="Proton acceptor" evidence="10">
    <location>
        <position position="319"/>
    </location>
</feature>
<accession>A0A523UR52</accession>
<dbReference type="EC" id="2.4.2.21" evidence="3 10"/>
<evidence type="ECO:0000256" key="7">
    <source>
        <dbReference type="ARBA" id="ARBA00022679"/>
    </source>
</evidence>